<keyword evidence="1" id="KW-0472">Membrane</keyword>
<name>A0A4V3F980_9FLAO</name>
<dbReference type="AlphaFoldDB" id="A0A4V3F980"/>
<keyword evidence="1" id="KW-0812">Transmembrane</keyword>
<accession>A0A4V3F980</accession>
<reference evidence="2 3" key="1">
    <citation type="submission" date="2019-03" db="EMBL/GenBank/DDBJ databases">
        <title>Genomic Encyclopedia of Archaeal and Bacterial Type Strains, Phase II (KMG-II): from individual species to whole genera.</title>
        <authorList>
            <person name="Goeker M."/>
        </authorList>
    </citation>
    <scope>NUCLEOTIDE SEQUENCE [LARGE SCALE GENOMIC DNA]</scope>
    <source>
        <strain evidence="2 3">DSM 28135</strain>
    </source>
</reference>
<protein>
    <submittedName>
        <fullName evidence="2">Uncharacterized protein</fullName>
    </submittedName>
</protein>
<sequence length="69" mass="7625">MKIATIILSIIAIGLIGYNVTKLNFDQLFQGESAVAVITILTALCAIILLQILRVSKRIEKLSKQQRDV</sequence>
<organism evidence="2 3">
    <name type="scientific">Gelidibacter sediminis</name>
    <dbReference type="NCBI Taxonomy" id="1608710"/>
    <lineage>
        <taxon>Bacteria</taxon>
        <taxon>Pseudomonadati</taxon>
        <taxon>Bacteroidota</taxon>
        <taxon>Flavobacteriia</taxon>
        <taxon>Flavobacteriales</taxon>
        <taxon>Flavobacteriaceae</taxon>
        <taxon>Gelidibacter</taxon>
    </lineage>
</organism>
<evidence type="ECO:0000313" key="3">
    <source>
        <dbReference type="Proteomes" id="UP000294689"/>
    </source>
</evidence>
<gene>
    <name evidence="2" type="ORF">BXY82_0676</name>
</gene>
<evidence type="ECO:0000313" key="2">
    <source>
        <dbReference type="EMBL" id="TDU43266.1"/>
    </source>
</evidence>
<keyword evidence="3" id="KW-1185">Reference proteome</keyword>
<feature type="transmembrane region" description="Helical" evidence="1">
    <location>
        <begin position="33"/>
        <end position="53"/>
    </location>
</feature>
<dbReference type="Proteomes" id="UP000294689">
    <property type="component" value="Unassembled WGS sequence"/>
</dbReference>
<evidence type="ECO:0000256" key="1">
    <source>
        <dbReference type="SAM" id="Phobius"/>
    </source>
</evidence>
<proteinExistence type="predicted"/>
<keyword evidence="1" id="KW-1133">Transmembrane helix</keyword>
<dbReference type="EMBL" id="SOBW01000007">
    <property type="protein sequence ID" value="TDU43266.1"/>
    <property type="molecule type" value="Genomic_DNA"/>
</dbReference>
<comment type="caution">
    <text evidence="2">The sequence shown here is derived from an EMBL/GenBank/DDBJ whole genome shotgun (WGS) entry which is preliminary data.</text>
</comment>
<dbReference type="RefSeq" id="WP_133756743.1">
    <property type="nucleotide sequence ID" value="NZ_SOBW01000007.1"/>
</dbReference>